<proteinExistence type="predicted"/>
<dbReference type="CDD" id="cd19481">
    <property type="entry name" value="RecA-like_protease"/>
    <property type="match status" value="1"/>
</dbReference>
<dbReference type="InterPro" id="IPR054289">
    <property type="entry name" value="DUF7025"/>
</dbReference>
<dbReference type="SUPFAM" id="SSF52540">
    <property type="entry name" value="P-loop containing nucleoside triphosphate hydrolases"/>
    <property type="match status" value="1"/>
</dbReference>
<accession>A0AAX4IU94</accession>
<feature type="compositionally biased region" description="Low complexity" evidence="1">
    <location>
        <begin position="49"/>
        <end position="59"/>
    </location>
</feature>
<dbReference type="GO" id="GO:0005524">
    <property type="term" value="F:ATP binding"/>
    <property type="evidence" value="ECO:0007669"/>
    <property type="project" value="InterPro"/>
</dbReference>
<dbReference type="Gene3D" id="3.40.50.300">
    <property type="entry name" value="P-loop containing nucleotide triphosphate hydrolases"/>
    <property type="match status" value="1"/>
</dbReference>
<keyword evidence="4" id="KW-1185">Reference proteome</keyword>
<dbReference type="InterPro" id="IPR003593">
    <property type="entry name" value="AAA+_ATPase"/>
</dbReference>
<dbReference type="PANTHER" id="PTHR46411:SF2">
    <property type="entry name" value="AAA+ ATPASE DOMAIN-CONTAINING PROTEIN"/>
    <property type="match status" value="1"/>
</dbReference>
<dbReference type="SMART" id="SM00382">
    <property type="entry name" value="AAA"/>
    <property type="match status" value="1"/>
</dbReference>
<evidence type="ECO:0000313" key="3">
    <source>
        <dbReference type="EMBL" id="WQF86749.1"/>
    </source>
</evidence>
<dbReference type="KEGG" id="cdet:87948263"/>
<feature type="region of interest" description="Disordered" evidence="1">
    <location>
        <begin position="1"/>
        <end position="84"/>
    </location>
</feature>
<dbReference type="RefSeq" id="XP_062783970.1">
    <property type="nucleotide sequence ID" value="XM_062927919.1"/>
</dbReference>
<feature type="domain" description="AAA+ ATPase" evidence="2">
    <location>
        <begin position="584"/>
        <end position="711"/>
    </location>
</feature>
<sequence length="820" mass="94258">MASHRVQQLSLRRPATVVRERSDTDPDDRFHRGRRVRPPSRYNKPPPRTRSSSQSPPSTEQDETASYNDENTSRSRSPSPAPAKYRPIVTVDWRSELCRFLNLSNQITDNEIFEALADTEAKLRDAERLKYQYTADPGPPRSQVMHRIDCQHEETSMIYLDEPWPVESGPYHSHLRGSRPVANLELYLERNKNISFLVFREYRCCHRSIRWQSMTDTNQSTTADLSLFFSGEYIDLNSPDARLALETLSELALAGIHHPHFDENDGTAKSISYPYLWWFHRRHEIALSKTAMDPTLQQHVDVLQTYMEDRLQPEWTAVDDLTAKGKITLDLLRYIFVPNDIIISQTRGKDVSQLMGSTAIDWLSIDTVSKDLKYLRAAILVEVWEFDGSFHKAVSRWPLDYPPVNSWSESFDITSLSVYPARFAKNSVVEGLRGRGKMFWACRHRKYVSYIKEAYCAAHPVNGSRFMVDLETYMKMHPPPPPLQQQAPRQSSFQKESPPLDLMSDIPPADDTFLMCLPSTMKGFDMDSKTWRTLEVAFMQDVVWNREAFEDLVIEPKTKDLVKAVVMNRLTSDENTDLIQGKGNGLFILLHGGPGTGKTLTAESVAEIAEKPLYKVTCGDVGTKPDEVEEYLKVVTLLGKTWDCVVLLDEADVFLEQRSLSNLKRNALVSVFLRVLEYYDGIMILTTNRVGTFDEAFKSRIQLNLRYNNLDEEKRFKIWTNSIRRLELKLKTQDKIPHNYGIDSDSIQSQLRSLAAENLNGREIRNAISTARQLSSFKREALHYDHLSSVISEAQHFEKYLVKLHQGHSADEIQHDLEAR</sequence>
<gene>
    <name evidence="3" type="ORF">CDEST_11763</name>
</gene>
<protein>
    <submittedName>
        <fullName evidence="3">AAA+ ATPase domain, ATPase, AAA-type, core</fullName>
    </submittedName>
</protein>
<evidence type="ECO:0000256" key="1">
    <source>
        <dbReference type="SAM" id="MobiDB-lite"/>
    </source>
</evidence>
<dbReference type="EMBL" id="CP137311">
    <property type="protein sequence ID" value="WQF86749.1"/>
    <property type="molecule type" value="Genomic_DNA"/>
</dbReference>
<evidence type="ECO:0000259" key="2">
    <source>
        <dbReference type="SMART" id="SM00382"/>
    </source>
</evidence>
<evidence type="ECO:0000313" key="4">
    <source>
        <dbReference type="Proteomes" id="UP001322277"/>
    </source>
</evidence>
<organism evidence="3 4">
    <name type="scientific">Colletotrichum destructivum</name>
    <dbReference type="NCBI Taxonomy" id="34406"/>
    <lineage>
        <taxon>Eukaryota</taxon>
        <taxon>Fungi</taxon>
        <taxon>Dikarya</taxon>
        <taxon>Ascomycota</taxon>
        <taxon>Pezizomycotina</taxon>
        <taxon>Sordariomycetes</taxon>
        <taxon>Hypocreomycetidae</taxon>
        <taxon>Glomerellales</taxon>
        <taxon>Glomerellaceae</taxon>
        <taxon>Colletotrichum</taxon>
        <taxon>Colletotrichum destructivum species complex</taxon>
    </lineage>
</organism>
<dbReference type="InterPro" id="IPR003959">
    <property type="entry name" value="ATPase_AAA_core"/>
</dbReference>
<reference evidence="4" key="1">
    <citation type="journal article" date="2023" name="bioRxiv">
        <title>Complete genome of the Medicago anthracnose fungus, Colletotrichum destructivum, reveals a mini-chromosome-like region within a core chromosome.</title>
        <authorList>
            <person name="Lapalu N."/>
            <person name="Simon A."/>
            <person name="Lu A."/>
            <person name="Plaumann P.-L."/>
            <person name="Amselem J."/>
            <person name="Pigne S."/>
            <person name="Auger A."/>
            <person name="Koch C."/>
            <person name="Dallery J.-F."/>
            <person name="O'Connell R.J."/>
        </authorList>
    </citation>
    <scope>NUCLEOTIDE SEQUENCE [LARGE SCALE GENOMIC DNA]</scope>
    <source>
        <strain evidence="4">CBS 520.97</strain>
    </source>
</reference>
<dbReference type="InterPro" id="IPR027417">
    <property type="entry name" value="P-loop_NTPase"/>
</dbReference>
<dbReference type="Pfam" id="PF23232">
    <property type="entry name" value="AAA_lid_13"/>
    <property type="match status" value="1"/>
</dbReference>
<dbReference type="InterPro" id="IPR056599">
    <property type="entry name" value="AAA_lid_fung"/>
</dbReference>
<feature type="region of interest" description="Disordered" evidence="1">
    <location>
        <begin position="477"/>
        <end position="498"/>
    </location>
</feature>
<dbReference type="Pfam" id="PF00004">
    <property type="entry name" value="AAA"/>
    <property type="match status" value="1"/>
</dbReference>
<dbReference type="AlphaFoldDB" id="A0AAX4IU94"/>
<dbReference type="Pfam" id="PF22942">
    <property type="entry name" value="DUF7025"/>
    <property type="match status" value="1"/>
</dbReference>
<dbReference type="GeneID" id="87948263"/>
<dbReference type="GO" id="GO:0016887">
    <property type="term" value="F:ATP hydrolysis activity"/>
    <property type="evidence" value="ECO:0007669"/>
    <property type="project" value="InterPro"/>
</dbReference>
<feature type="compositionally biased region" description="Basic and acidic residues" evidence="1">
    <location>
        <begin position="18"/>
        <end position="30"/>
    </location>
</feature>
<dbReference type="PANTHER" id="PTHR46411">
    <property type="entry name" value="FAMILY ATPASE, PUTATIVE-RELATED"/>
    <property type="match status" value="1"/>
</dbReference>
<dbReference type="Proteomes" id="UP001322277">
    <property type="component" value="Chromosome 7"/>
</dbReference>
<name>A0AAX4IU94_9PEZI</name>
<feature type="compositionally biased region" description="Polar residues" evidence="1">
    <location>
        <begin position="1"/>
        <end position="10"/>
    </location>
</feature>